<evidence type="ECO:0000313" key="1">
    <source>
        <dbReference type="EMBL" id="KIK18753.1"/>
    </source>
</evidence>
<organism evidence="1 2">
    <name type="scientific">Pisolithus microcarpus 441</name>
    <dbReference type="NCBI Taxonomy" id="765257"/>
    <lineage>
        <taxon>Eukaryota</taxon>
        <taxon>Fungi</taxon>
        <taxon>Dikarya</taxon>
        <taxon>Basidiomycota</taxon>
        <taxon>Agaricomycotina</taxon>
        <taxon>Agaricomycetes</taxon>
        <taxon>Agaricomycetidae</taxon>
        <taxon>Boletales</taxon>
        <taxon>Sclerodermatineae</taxon>
        <taxon>Pisolithaceae</taxon>
        <taxon>Pisolithus</taxon>
    </lineage>
</organism>
<evidence type="ECO:0000313" key="2">
    <source>
        <dbReference type="Proteomes" id="UP000054018"/>
    </source>
</evidence>
<accession>A0A0C9ZFJ7</accession>
<reference evidence="1 2" key="1">
    <citation type="submission" date="2014-04" db="EMBL/GenBank/DDBJ databases">
        <authorList>
            <consortium name="DOE Joint Genome Institute"/>
            <person name="Kuo A."/>
            <person name="Kohler A."/>
            <person name="Costa M.D."/>
            <person name="Nagy L.G."/>
            <person name="Floudas D."/>
            <person name="Copeland A."/>
            <person name="Barry K.W."/>
            <person name="Cichocki N."/>
            <person name="Veneault-Fourrey C."/>
            <person name="LaButti K."/>
            <person name="Lindquist E.A."/>
            <person name="Lipzen A."/>
            <person name="Lundell T."/>
            <person name="Morin E."/>
            <person name="Murat C."/>
            <person name="Sun H."/>
            <person name="Tunlid A."/>
            <person name="Henrissat B."/>
            <person name="Grigoriev I.V."/>
            <person name="Hibbett D.S."/>
            <person name="Martin F."/>
            <person name="Nordberg H.P."/>
            <person name="Cantor M.N."/>
            <person name="Hua S.X."/>
        </authorList>
    </citation>
    <scope>NUCLEOTIDE SEQUENCE [LARGE SCALE GENOMIC DNA]</scope>
    <source>
        <strain evidence="1 2">441</strain>
    </source>
</reference>
<dbReference type="EMBL" id="KN833797">
    <property type="protein sequence ID" value="KIK18753.1"/>
    <property type="molecule type" value="Genomic_DNA"/>
</dbReference>
<dbReference type="HOGENOM" id="CLU_2711678_0_0_1"/>
<sequence length="73" mass="8193">MTIRFDIPSSDPLAYEVQVRYCNYPADSTEVDHDGGHAACACSGYERHSFNEEKSTRNSTYLPNLRLLLGCCC</sequence>
<feature type="non-terminal residue" evidence="1">
    <location>
        <position position="73"/>
    </location>
</feature>
<keyword evidence="2" id="KW-1185">Reference proteome</keyword>
<dbReference type="Proteomes" id="UP000054018">
    <property type="component" value="Unassembled WGS sequence"/>
</dbReference>
<reference evidence="2" key="2">
    <citation type="submission" date="2015-01" db="EMBL/GenBank/DDBJ databases">
        <title>Evolutionary Origins and Diversification of the Mycorrhizal Mutualists.</title>
        <authorList>
            <consortium name="DOE Joint Genome Institute"/>
            <consortium name="Mycorrhizal Genomics Consortium"/>
            <person name="Kohler A."/>
            <person name="Kuo A."/>
            <person name="Nagy L.G."/>
            <person name="Floudas D."/>
            <person name="Copeland A."/>
            <person name="Barry K.W."/>
            <person name="Cichocki N."/>
            <person name="Veneault-Fourrey C."/>
            <person name="LaButti K."/>
            <person name="Lindquist E.A."/>
            <person name="Lipzen A."/>
            <person name="Lundell T."/>
            <person name="Morin E."/>
            <person name="Murat C."/>
            <person name="Riley R."/>
            <person name="Ohm R."/>
            <person name="Sun H."/>
            <person name="Tunlid A."/>
            <person name="Henrissat B."/>
            <person name="Grigoriev I.V."/>
            <person name="Hibbett D.S."/>
            <person name="Martin F."/>
        </authorList>
    </citation>
    <scope>NUCLEOTIDE SEQUENCE [LARGE SCALE GENOMIC DNA]</scope>
    <source>
        <strain evidence="2">441</strain>
    </source>
</reference>
<dbReference type="AlphaFoldDB" id="A0A0C9ZFJ7"/>
<protein>
    <submittedName>
        <fullName evidence="1">Uncharacterized protein</fullName>
    </submittedName>
</protein>
<gene>
    <name evidence="1" type="ORF">PISMIDRAFT_683927</name>
</gene>
<name>A0A0C9ZFJ7_9AGAM</name>
<proteinExistence type="predicted"/>